<comment type="caution">
    <text evidence="2">The sequence shown here is derived from an EMBL/GenBank/DDBJ whole genome shotgun (WGS) entry which is preliminary data.</text>
</comment>
<dbReference type="Proteomes" id="UP000260808">
    <property type="component" value="Unassembled WGS sequence"/>
</dbReference>
<keyword evidence="1" id="KW-0812">Transmembrane</keyword>
<evidence type="ECO:0000313" key="2">
    <source>
        <dbReference type="EMBL" id="RGM21034.1"/>
    </source>
</evidence>
<evidence type="ECO:0000256" key="1">
    <source>
        <dbReference type="SAM" id="Phobius"/>
    </source>
</evidence>
<keyword evidence="1" id="KW-0472">Membrane</keyword>
<feature type="transmembrane region" description="Helical" evidence="1">
    <location>
        <begin position="36"/>
        <end position="54"/>
    </location>
</feature>
<reference evidence="2 3" key="1">
    <citation type="submission" date="2018-08" db="EMBL/GenBank/DDBJ databases">
        <title>A genome reference for cultivated species of the human gut microbiota.</title>
        <authorList>
            <person name="Zou Y."/>
            <person name="Xue W."/>
            <person name="Luo G."/>
        </authorList>
    </citation>
    <scope>NUCLEOTIDE SEQUENCE [LARGE SCALE GENOMIC DNA]</scope>
    <source>
        <strain evidence="2 3">TF01-20-2</strain>
    </source>
</reference>
<sequence length="191" mass="22445">MDMKKRWRKQWESMTQYMIKNLDGTEEIPFLFKDKMLKAGLLSFFIAVIGTYMGVQFEEASFLILTWILAVFSFYQIFKFLKIGKTGEYEIMEAQVLAVKGKHYPGRMYQIVVQDKDGSRIRIRMQKEKNLMVGKTYRFYFGKVERVEGKAAKIGELMYEVFTGQKKSHRKNGEKSVVRTHTLPFVPTCTK</sequence>
<dbReference type="AlphaFoldDB" id="A0A3E4V0U2"/>
<dbReference type="EMBL" id="QSSX01000036">
    <property type="protein sequence ID" value="RGM21034.1"/>
    <property type="molecule type" value="Genomic_DNA"/>
</dbReference>
<feature type="transmembrane region" description="Helical" evidence="1">
    <location>
        <begin position="60"/>
        <end position="78"/>
    </location>
</feature>
<name>A0A3E4V0U2_MEDGN</name>
<accession>A0A3E4V0U2</accession>
<evidence type="ECO:0000313" key="3">
    <source>
        <dbReference type="Proteomes" id="UP000260808"/>
    </source>
</evidence>
<organism evidence="2 3">
    <name type="scientific">Mediterraneibacter gnavus</name>
    <name type="common">Ruminococcus gnavus</name>
    <dbReference type="NCBI Taxonomy" id="33038"/>
    <lineage>
        <taxon>Bacteria</taxon>
        <taxon>Bacillati</taxon>
        <taxon>Bacillota</taxon>
        <taxon>Clostridia</taxon>
        <taxon>Lachnospirales</taxon>
        <taxon>Lachnospiraceae</taxon>
        <taxon>Mediterraneibacter</taxon>
    </lineage>
</organism>
<protein>
    <submittedName>
        <fullName evidence="2">Uncharacterized protein</fullName>
    </submittedName>
</protein>
<proteinExistence type="predicted"/>
<keyword evidence="1" id="KW-1133">Transmembrane helix</keyword>
<gene>
    <name evidence="2" type="ORF">DXC31_12995</name>
</gene>